<dbReference type="SUPFAM" id="SSF53850">
    <property type="entry name" value="Periplasmic binding protein-like II"/>
    <property type="match status" value="1"/>
</dbReference>
<dbReference type="GO" id="GO:0015833">
    <property type="term" value="P:peptide transport"/>
    <property type="evidence" value="ECO:0007669"/>
    <property type="project" value="TreeGrafter"/>
</dbReference>
<organism evidence="3 4">
    <name type="scientific">Bordetella genomosp. 10</name>
    <dbReference type="NCBI Taxonomy" id="1416804"/>
    <lineage>
        <taxon>Bacteria</taxon>
        <taxon>Pseudomonadati</taxon>
        <taxon>Pseudomonadota</taxon>
        <taxon>Betaproteobacteria</taxon>
        <taxon>Burkholderiales</taxon>
        <taxon>Alcaligenaceae</taxon>
        <taxon>Bordetella</taxon>
    </lineage>
</organism>
<dbReference type="OrthoDB" id="9801799at2"/>
<dbReference type="PIRSF" id="PIRSF002741">
    <property type="entry name" value="MppA"/>
    <property type="match status" value="1"/>
</dbReference>
<keyword evidence="4" id="KW-1185">Reference proteome</keyword>
<dbReference type="Pfam" id="PF00496">
    <property type="entry name" value="SBP_bac_5"/>
    <property type="match status" value="1"/>
</dbReference>
<evidence type="ECO:0000256" key="1">
    <source>
        <dbReference type="SAM" id="MobiDB-lite"/>
    </source>
</evidence>
<evidence type="ECO:0000313" key="3">
    <source>
        <dbReference type="EMBL" id="OZI37942.1"/>
    </source>
</evidence>
<evidence type="ECO:0000313" key="4">
    <source>
        <dbReference type="Proteomes" id="UP000216020"/>
    </source>
</evidence>
<dbReference type="AlphaFoldDB" id="A0A261SLW4"/>
<comment type="caution">
    <text evidence="3">The sequence shown here is derived from an EMBL/GenBank/DDBJ whole genome shotgun (WGS) entry which is preliminary data.</text>
</comment>
<dbReference type="CDD" id="cd08492">
    <property type="entry name" value="PBP2_NikA_DppA_OppA_like_15"/>
    <property type="match status" value="1"/>
</dbReference>
<dbReference type="GO" id="GO:0030288">
    <property type="term" value="C:outer membrane-bounded periplasmic space"/>
    <property type="evidence" value="ECO:0007669"/>
    <property type="project" value="UniProtKB-ARBA"/>
</dbReference>
<feature type="region of interest" description="Disordered" evidence="1">
    <location>
        <begin position="1"/>
        <end position="30"/>
    </location>
</feature>
<dbReference type="GO" id="GO:1904680">
    <property type="term" value="F:peptide transmembrane transporter activity"/>
    <property type="evidence" value="ECO:0007669"/>
    <property type="project" value="TreeGrafter"/>
</dbReference>
<proteinExistence type="predicted"/>
<reference evidence="4" key="1">
    <citation type="submission" date="2017-05" db="EMBL/GenBank/DDBJ databases">
        <title>Complete and WGS of Bordetella genogroups.</title>
        <authorList>
            <person name="Spilker T."/>
            <person name="Lipuma J."/>
        </authorList>
    </citation>
    <scope>NUCLEOTIDE SEQUENCE [LARGE SCALE GENOMIC DNA]</scope>
    <source>
        <strain evidence="4">AU16122</strain>
    </source>
</reference>
<dbReference type="InterPro" id="IPR000914">
    <property type="entry name" value="SBP_5_dom"/>
</dbReference>
<protein>
    <submittedName>
        <fullName evidence="3">ABC transporter substrate-binding protein</fullName>
    </submittedName>
</protein>
<dbReference type="InterPro" id="IPR039424">
    <property type="entry name" value="SBP_5"/>
</dbReference>
<gene>
    <name evidence="3" type="ORF">CAL29_06155</name>
</gene>
<sequence>MHRSVRRNGADNCRRPARHPEPATTPTLRHRGARLFGATLLWTAAALQAACAATATAAAPRYGGILKVALDGDPQCVDPQQPGNNTALNVARQITDSLTDQDPETGAIVPWLATRWTVDDDSRRFAFTLRDGVTFADGTPVDADAVKANFEAIVKMGARSSLASTYLAGLDGVDTPDAHTVVVRFKQSNAQFLQATSTMSMGLLAKATLARSYEERCQGQLTGSGPFVLKSFVHNQAVKLARRDDYAWGSTLARHAGKAYLEGIEFRVIPESGVRTGSLVSRQIDVNTSVLPQDEKVLQAQQIPILARGNPGLVYSLYPQESLPIGGDAAVRRALVKGINRPELQAILSQYQRAATSLLARTTPLYVDHAADLAYDPEGAAKLLDDAGWKPGPDGIRVKNGQRLAIPLEYWQSVTYLELVQQQLRAIGIDLQLKKSVIGQVNAKRDSGQLAIQFYNLTRADPDILRTVFLASGRNVNFRQPSEVDDVLARSAATLDTEARRKLVDQAVTLLLRDGHAIPLVELATVGATGRNVHGLHYEASSRLQFFDTWVDR</sequence>
<dbReference type="RefSeq" id="WP_094852045.1">
    <property type="nucleotide sequence ID" value="NZ_NEVM01000001.1"/>
</dbReference>
<feature type="domain" description="Solute-binding protein family 5" evidence="2">
    <location>
        <begin position="108"/>
        <end position="463"/>
    </location>
</feature>
<dbReference type="Gene3D" id="3.10.105.10">
    <property type="entry name" value="Dipeptide-binding Protein, Domain 3"/>
    <property type="match status" value="1"/>
</dbReference>
<name>A0A261SLW4_9BORD</name>
<dbReference type="EMBL" id="NEVM01000001">
    <property type="protein sequence ID" value="OZI37942.1"/>
    <property type="molecule type" value="Genomic_DNA"/>
</dbReference>
<evidence type="ECO:0000259" key="2">
    <source>
        <dbReference type="Pfam" id="PF00496"/>
    </source>
</evidence>
<dbReference type="Gene3D" id="3.40.190.10">
    <property type="entry name" value="Periplasmic binding protein-like II"/>
    <property type="match status" value="1"/>
</dbReference>
<dbReference type="Proteomes" id="UP000216020">
    <property type="component" value="Unassembled WGS sequence"/>
</dbReference>
<accession>A0A261SLW4</accession>
<dbReference type="GO" id="GO:0043190">
    <property type="term" value="C:ATP-binding cassette (ABC) transporter complex"/>
    <property type="evidence" value="ECO:0007669"/>
    <property type="project" value="InterPro"/>
</dbReference>
<dbReference type="PANTHER" id="PTHR30290">
    <property type="entry name" value="PERIPLASMIC BINDING COMPONENT OF ABC TRANSPORTER"/>
    <property type="match status" value="1"/>
</dbReference>
<feature type="compositionally biased region" description="Basic and acidic residues" evidence="1">
    <location>
        <begin position="8"/>
        <end position="21"/>
    </location>
</feature>
<dbReference type="InterPro" id="IPR030678">
    <property type="entry name" value="Peptide/Ni-bd"/>
</dbReference>